<feature type="region of interest" description="Disordered" evidence="1">
    <location>
        <begin position="256"/>
        <end position="275"/>
    </location>
</feature>
<sequence>MGFKFNQTKRSDSSQKKKNIRPTNRRCASTIMEQYSERIDLENCRRDLKALLKKCIFKIVAAESVDQEISFLNEVKRLLNKACQGNPNASQYDSLKQIVKEMYQIAADKQIDQYYHQSSKYIDHLNVHDESFRIYALRNFQTLTSNTNGDQQLTFANLIQYNQQSFGLDINSDDAQEDVEDDEGEEQFYEQLQIQSDQTDFQTQNEQTQQSIAEQIISSPHSNISIHQQASNSNITPSQQETSNNRQLMRSSNRTNFNFFSDHSHSTSSNHSNQNVRQNHQVISYSNEPVQIRYQTNNQNQNQTSIVRVNFIDQHIMSGDNDYRISYPRNRIASTNQNTQIRVEDHKDQQQINEISQQNIISRRVIQQNQI</sequence>
<evidence type="ECO:0000313" key="3">
    <source>
        <dbReference type="Proteomes" id="UP000009168"/>
    </source>
</evidence>
<gene>
    <name evidence="2" type="ORF">TTHERM_00386990</name>
</gene>
<protein>
    <submittedName>
        <fullName evidence="2">Uncharacterized protein</fullName>
    </submittedName>
</protein>
<name>Q23RJ1_TETTS</name>
<reference evidence="3" key="1">
    <citation type="journal article" date="2006" name="PLoS Biol.">
        <title>Macronuclear genome sequence of the ciliate Tetrahymena thermophila, a model eukaryote.</title>
        <authorList>
            <person name="Eisen J.A."/>
            <person name="Coyne R.S."/>
            <person name="Wu M."/>
            <person name="Wu D."/>
            <person name="Thiagarajan M."/>
            <person name="Wortman J.R."/>
            <person name="Badger J.H."/>
            <person name="Ren Q."/>
            <person name="Amedeo P."/>
            <person name="Jones K.M."/>
            <person name="Tallon L.J."/>
            <person name="Delcher A.L."/>
            <person name="Salzberg S.L."/>
            <person name="Silva J.C."/>
            <person name="Haas B.J."/>
            <person name="Majoros W.H."/>
            <person name="Farzad M."/>
            <person name="Carlton J.M."/>
            <person name="Smith R.K. Jr."/>
            <person name="Garg J."/>
            <person name="Pearlman R.E."/>
            <person name="Karrer K.M."/>
            <person name="Sun L."/>
            <person name="Manning G."/>
            <person name="Elde N.C."/>
            <person name="Turkewitz A.P."/>
            <person name="Asai D.J."/>
            <person name="Wilkes D.E."/>
            <person name="Wang Y."/>
            <person name="Cai H."/>
            <person name="Collins K."/>
            <person name="Stewart B.A."/>
            <person name="Lee S.R."/>
            <person name="Wilamowska K."/>
            <person name="Weinberg Z."/>
            <person name="Ruzzo W.L."/>
            <person name="Wloga D."/>
            <person name="Gaertig J."/>
            <person name="Frankel J."/>
            <person name="Tsao C.-C."/>
            <person name="Gorovsky M.A."/>
            <person name="Keeling P.J."/>
            <person name="Waller R.F."/>
            <person name="Patron N.J."/>
            <person name="Cherry J.M."/>
            <person name="Stover N.A."/>
            <person name="Krieger C.J."/>
            <person name="del Toro C."/>
            <person name="Ryder H.F."/>
            <person name="Williamson S.C."/>
            <person name="Barbeau R.A."/>
            <person name="Hamilton E.P."/>
            <person name="Orias E."/>
        </authorList>
    </citation>
    <scope>NUCLEOTIDE SEQUENCE [LARGE SCALE GENOMIC DNA]</scope>
    <source>
        <strain evidence="3">SB210</strain>
    </source>
</reference>
<feature type="region of interest" description="Disordered" evidence="1">
    <location>
        <begin position="227"/>
        <end position="248"/>
    </location>
</feature>
<dbReference type="EMBL" id="GG662644">
    <property type="protein sequence ID" value="EAR99057.1"/>
    <property type="molecule type" value="Genomic_DNA"/>
</dbReference>
<keyword evidence="3" id="KW-1185">Reference proteome</keyword>
<dbReference type="GeneID" id="7825968"/>
<evidence type="ECO:0000256" key="1">
    <source>
        <dbReference type="SAM" id="MobiDB-lite"/>
    </source>
</evidence>
<dbReference type="AlphaFoldDB" id="Q23RJ1"/>
<dbReference type="Proteomes" id="UP000009168">
    <property type="component" value="Unassembled WGS sequence"/>
</dbReference>
<dbReference type="InParanoid" id="Q23RJ1"/>
<dbReference type="HOGENOM" id="CLU_746999_0_0_1"/>
<feature type="region of interest" description="Disordered" evidence="1">
    <location>
        <begin position="1"/>
        <end position="23"/>
    </location>
</feature>
<feature type="compositionally biased region" description="Polar residues" evidence="1">
    <location>
        <begin position="230"/>
        <end position="248"/>
    </location>
</feature>
<dbReference type="KEGG" id="tet:TTHERM_00386990"/>
<dbReference type="RefSeq" id="XP_001019302.1">
    <property type="nucleotide sequence ID" value="XM_001019302.3"/>
</dbReference>
<accession>Q23RJ1</accession>
<organism evidence="2 3">
    <name type="scientific">Tetrahymena thermophila (strain SB210)</name>
    <dbReference type="NCBI Taxonomy" id="312017"/>
    <lineage>
        <taxon>Eukaryota</taxon>
        <taxon>Sar</taxon>
        <taxon>Alveolata</taxon>
        <taxon>Ciliophora</taxon>
        <taxon>Intramacronucleata</taxon>
        <taxon>Oligohymenophorea</taxon>
        <taxon>Hymenostomatida</taxon>
        <taxon>Tetrahymenina</taxon>
        <taxon>Tetrahymenidae</taxon>
        <taxon>Tetrahymena</taxon>
    </lineage>
</organism>
<evidence type="ECO:0000313" key="2">
    <source>
        <dbReference type="EMBL" id="EAR99057.1"/>
    </source>
</evidence>
<proteinExistence type="predicted"/>